<reference evidence="10" key="1">
    <citation type="journal article" date="2023" name="Mol. Phylogenet. Evol.">
        <title>Genome-scale phylogeny and comparative genomics of the fungal order Sordariales.</title>
        <authorList>
            <person name="Hensen N."/>
            <person name="Bonometti L."/>
            <person name="Westerberg I."/>
            <person name="Brannstrom I.O."/>
            <person name="Guillou S."/>
            <person name="Cros-Aarteil S."/>
            <person name="Calhoun S."/>
            <person name="Haridas S."/>
            <person name="Kuo A."/>
            <person name="Mondo S."/>
            <person name="Pangilinan J."/>
            <person name="Riley R."/>
            <person name="LaButti K."/>
            <person name="Andreopoulos B."/>
            <person name="Lipzen A."/>
            <person name="Chen C."/>
            <person name="Yan M."/>
            <person name="Daum C."/>
            <person name="Ng V."/>
            <person name="Clum A."/>
            <person name="Steindorff A."/>
            <person name="Ohm R.A."/>
            <person name="Martin F."/>
            <person name="Silar P."/>
            <person name="Natvig D.O."/>
            <person name="Lalanne C."/>
            <person name="Gautier V."/>
            <person name="Ament-Velasquez S.L."/>
            <person name="Kruys A."/>
            <person name="Hutchinson M.I."/>
            <person name="Powell A.J."/>
            <person name="Barry K."/>
            <person name="Miller A.N."/>
            <person name="Grigoriev I.V."/>
            <person name="Debuchy R."/>
            <person name="Gladieux P."/>
            <person name="Hiltunen Thoren M."/>
            <person name="Johannesson H."/>
        </authorList>
    </citation>
    <scope>NUCLEOTIDE SEQUENCE</scope>
    <source>
        <strain evidence="10">CBS 103.79</strain>
    </source>
</reference>
<keyword evidence="5" id="KW-0238">DNA-binding</keyword>
<evidence type="ECO:0000256" key="2">
    <source>
        <dbReference type="ARBA" id="ARBA00022723"/>
    </source>
</evidence>
<evidence type="ECO:0000313" key="10">
    <source>
        <dbReference type="EMBL" id="KAK3900155.1"/>
    </source>
</evidence>
<evidence type="ECO:0000259" key="9">
    <source>
        <dbReference type="PROSITE" id="PS50048"/>
    </source>
</evidence>
<dbReference type="GO" id="GO:0000981">
    <property type="term" value="F:DNA-binding transcription factor activity, RNA polymerase II-specific"/>
    <property type="evidence" value="ECO:0007669"/>
    <property type="project" value="InterPro"/>
</dbReference>
<dbReference type="PANTHER" id="PTHR31313">
    <property type="entry name" value="TY1 ENHANCER ACTIVATOR"/>
    <property type="match status" value="1"/>
</dbReference>
<dbReference type="PROSITE" id="PS00463">
    <property type="entry name" value="ZN2_CY6_FUNGAL_1"/>
    <property type="match status" value="1"/>
</dbReference>
<keyword evidence="11" id="KW-1185">Reference proteome</keyword>
<evidence type="ECO:0000256" key="1">
    <source>
        <dbReference type="ARBA" id="ARBA00004123"/>
    </source>
</evidence>
<evidence type="ECO:0000256" key="3">
    <source>
        <dbReference type="ARBA" id="ARBA00022833"/>
    </source>
</evidence>
<dbReference type="SMART" id="SM00066">
    <property type="entry name" value="GAL4"/>
    <property type="match status" value="1"/>
</dbReference>
<dbReference type="PROSITE" id="PS50048">
    <property type="entry name" value="ZN2_CY6_FUNGAL_2"/>
    <property type="match status" value="1"/>
</dbReference>
<evidence type="ECO:0000256" key="8">
    <source>
        <dbReference type="SAM" id="MobiDB-lite"/>
    </source>
</evidence>
<comment type="caution">
    <text evidence="10">The sequence shown here is derived from an EMBL/GenBank/DDBJ whole genome shotgun (WGS) entry which is preliminary data.</text>
</comment>
<dbReference type="CDD" id="cd00067">
    <property type="entry name" value="GAL4"/>
    <property type="match status" value="1"/>
</dbReference>
<dbReference type="InterPro" id="IPR051615">
    <property type="entry name" value="Transcr_Regulatory_Elem"/>
</dbReference>
<keyword evidence="6" id="KW-0804">Transcription</keyword>
<dbReference type="Gene3D" id="4.10.240.10">
    <property type="entry name" value="Zn(2)-C6 fungal-type DNA-binding domain"/>
    <property type="match status" value="1"/>
</dbReference>
<reference evidence="10" key="2">
    <citation type="submission" date="2023-05" db="EMBL/GenBank/DDBJ databases">
        <authorList>
            <consortium name="Lawrence Berkeley National Laboratory"/>
            <person name="Steindorff A."/>
            <person name="Hensen N."/>
            <person name="Bonometti L."/>
            <person name="Westerberg I."/>
            <person name="Brannstrom I.O."/>
            <person name="Guillou S."/>
            <person name="Cros-Aarteil S."/>
            <person name="Calhoun S."/>
            <person name="Haridas S."/>
            <person name="Kuo A."/>
            <person name="Mondo S."/>
            <person name="Pangilinan J."/>
            <person name="Riley R."/>
            <person name="Labutti K."/>
            <person name="Andreopoulos B."/>
            <person name="Lipzen A."/>
            <person name="Chen C."/>
            <person name="Yanf M."/>
            <person name="Daum C."/>
            <person name="Ng V."/>
            <person name="Clum A."/>
            <person name="Ohm R."/>
            <person name="Martin F."/>
            <person name="Silar P."/>
            <person name="Natvig D."/>
            <person name="Lalanne C."/>
            <person name="Gautier V."/>
            <person name="Ament-Velasquez S.L."/>
            <person name="Kruys A."/>
            <person name="Hutchinson M.I."/>
            <person name="Powell A.J."/>
            <person name="Barry K."/>
            <person name="Miller A.N."/>
            <person name="Grigoriev I.V."/>
            <person name="Debuchy R."/>
            <person name="Gladieux P."/>
            <person name="Thoren M.H."/>
            <person name="Johannesson H."/>
        </authorList>
    </citation>
    <scope>NUCLEOTIDE SEQUENCE</scope>
    <source>
        <strain evidence="10">CBS 103.79</strain>
    </source>
</reference>
<comment type="subcellular location">
    <subcellularLocation>
        <location evidence="1">Nucleus</location>
    </subcellularLocation>
</comment>
<organism evidence="10 11">
    <name type="scientific">Staphylotrichum tortipilum</name>
    <dbReference type="NCBI Taxonomy" id="2831512"/>
    <lineage>
        <taxon>Eukaryota</taxon>
        <taxon>Fungi</taxon>
        <taxon>Dikarya</taxon>
        <taxon>Ascomycota</taxon>
        <taxon>Pezizomycotina</taxon>
        <taxon>Sordariomycetes</taxon>
        <taxon>Sordariomycetidae</taxon>
        <taxon>Sordariales</taxon>
        <taxon>Chaetomiaceae</taxon>
        <taxon>Staphylotrichum</taxon>
    </lineage>
</organism>
<dbReference type="CDD" id="cd12148">
    <property type="entry name" value="fungal_TF_MHR"/>
    <property type="match status" value="1"/>
</dbReference>
<evidence type="ECO:0000256" key="5">
    <source>
        <dbReference type="ARBA" id="ARBA00023125"/>
    </source>
</evidence>
<feature type="domain" description="Zn(2)-C6 fungal-type" evidence="9">
    <location>
        <begin position="10"/>
        <end position="39"/>
    </location>
</feature>
<evidence type="ECO:0000256" key="4">
    <source>
        <dbReference type="ARBA" id="ARBA00023015"/>
    </source>
</evidence>
<evidence type="ECO:0000313" key="11">
    <source>
        <dbReference type="Proteomes" id="UP001303889"/>
    </source>
</evidence>
<name>A0AAN6RRC8_9PEZI</name>
<keyword evidence="2" id="KW-0479">Metal-binding</keyword>
<keyword evidence="3" id="KW-0862">Zinc</keyword>
<dbReference type="GO" id="GO:0005634">
    <property type="term" value="C:nucleus"/>
    <property type="evidence" value="ECO:0007669"/>
    <property type="project" value="UniProtKB-SubCell"/>
</dbReference>
<dbReference type="EMBL" id="MU855701">
    <property type="protein sequence ID" value="KAK3900155.1"/>
    <property type="molecule type" value="Genomic_DNA"/>
</dbReference>
<feature type="region of interest" description="Disordered" evidence="8">
    <location>
        <begin position="780"/>
        <end position="817"/>
    </location>
</feature>
<dbReference type="GO" id="GO:0003677">
    <property type="term" value="F:DNA binding"/>
    <property type="evidence" value="ECO:0007669"/>
    <property type="project" value="UniProtKB-KW"/>
</dbReference>
<dbReference type="SUPFAM" id="SSF57701">
    <property type="entry name" value="Zn2/Cys6 DNA-binding domain"/>
    <property type="match status" value="1"/>
</dbReference>
<keyword evidence="7" id="KW-0539">Nucleus</keyword>
<dbReference type="AlphaFoldDB" id="A0AAN6RRC8"/>
<feature type="region of interest" description="Disordered" evidence="8">
    <location>
        <begin position="671"/>
        <end position="699"/>
    </location>
</feature>
<dbReference type="InterPro" id="IPR036864">
    <property type="entry name" value="Zn2-C6_fun-type_DNA-bd_sf"/>
</dbReference>
<dbReference type="PANTHER" id="PTHR31313:SF4">
    <property type="entry name" value="CONIDIAL DEVELOPMENT PROTEIN FLUFFY"/>
    <property type="match status" value="1"/>
</dbReference>
<feature type="compositionally biased region" description="Low complexity" evidence="8">
    <location>
        <begin position="675"/>
        <end position="685"/>
    </location>
</feature>
<evidence type="ECO:0000256" key="7">
    <source>
        <dbReference type="ARBA" id="ARBA00023242"/>
    </source>
</evidence>
<dbReference type="InterPro" id="IPR001138">
    <property type="entry name" value="Zn2Cys6_DnaBD"/>
</dbReference>
<feature type="region of interest" description="Disordered" evidence="8">
    <location>
        <begin position="103"/>
        <end position="127"/>
    </location>
</feature>
<evidence type="ECO:0000256" key="6">
    <source>
        <dbReference type="ARBA" id="ARBA00023163"/>
    </source>
</evidence>
<dbReference type="GO" id="GO:0008270">
    <property type="term" value="F:zinc ion binding"/>
    <property type="evidence" value="ECO:0007669"/>
    <property type="project" value="InterPro"/>
</dbReference>
<keyword evidence="4" id="KW-0805">Transcription regulation</keyword>
<feature type="region of interest" description="Disordered" evidence="8">
    <location>
        <begin position="620"/>
        <end position="652"/>
    </location>
</feature>
<proteinExistence type="predicted"/>
<dbReference type="Pfam" id="PF00172">
    <property type="entry name" value="Zn_clus"/>
    <property type="match status" value="1"/>
</dbReference>
<sequence length="817" mass="88809">MPRQHLTPNACLVCRRKRTKCDGQLPCRRCRSRGEECAYEDKKWRTKDHLRSEIERLRTEQRQGHALLRALTNNDADRWETVLDRMRAGDPPETIAESILAHSSKGRGGTAGASPPAFGDDTNAPPHGLGVRRTFGADGSATFRKQSVGEFTNAGMDRLPVEAPHPRRFSLPAPLETRPPYLFPPPTPGLCTPPLGLLRRPNLPAPPPELSLGGPLPHTWTRVTSDTGLVYRLFARFFASSLSYLSLISHRHFMLDFREGNRRYCSEALVNAVLAMACKLATETSQLVSRVSFGDAFMGEAKGLLAQEEDHVNLPCIQALAILALTEMAQGNEEEAGELAHESVRACIRFVLQTQHRNHSVDADFRTVRAMAYCGGFTLLRMLRLLTRDLEPKTGPLFMRLYPDAGDVGDDTPEARIERGISLQVQFFVELQHCPPLARFIFEATEAAHTFSTYHYSEAMTASDLDGAFNRCLSYHRQAIGSGVLDPDGGPDVLIAQIWYNFSLLGLLKPFTASPTGLLDGLPPSLSGYLTPHSMCRQASEAIISLTSTYQTRYSLAFLPPILPYMVFAAAIHQLALVAPLPWQRLQPDQLLGSPSPLSPEPPCGTSYYISSARLGIPHADTSPPAAGSKPYAPEASSPSTPAAMRTPRSAMRKNSVLSSSSACFFDGDQTRRPSVSSFVSSATSEMDGPPSPESVSDLGWDTLPAFTSQPADLVTMASLQLTSMGALHAGAAEAANLLRMVMFTEGMAGPYLRSFFLTESVHVPEGALEAQPYTTVGHRPQEVVGPDLANELGGSANALPGPTSQSRLGVRPPTVA</sequence>
<accession>A0AAN6RRC8</accession>
<gene>
    <name evidence="10" type="ORF">C8A05DRAFT_17504</name>
</gene>
<protein>
    <recommendedName>
        <fullName evidence="9">Zn(2)-C6 fungal-type domain-containing protein</fullName>
    </recommendedName>
</protein>
<dbReference type="Proteomes" id="UP001303889">
    <property type="component" value="Unassembled WGS sequence"/>
</dbReference>
<feature type="compositionally biased region" description="Low complexity" evidence="8">
    <location>
        <begin position="631"/>
        <end position="644"/>
    </location>
</feature>